<evidence type="ECO:0000256" key="1">
    <source>
        <dbReference type="ARBA" id="ARBA00004141"/>
    </source>
</evidence>
<comment type="caution">
    <text evidence="9">The sequence shown here is derived from an EMBL/GenBank/DDBJ whole genome shotgun (WGS) entry which is preliminary data.</text>
</comment>
<name>D3BBK5_HETP5</name>
<dbReference type="RefSeq" id="XP_020433156.1">
    <property type="nucleotide sequence ID" value="XM_020576744.1"/>
</dbReference>
<evidence type="ECO:0000256" key="6">
    <source>
        <dbReference type="ARBA" id="ARBA00023004"/>
    </source>
</evidence>
<accession>D3BBK5</accession>
<dbReference type="EMBL" id="ADBJ01000026">
    <property type="protein sequence ID" value="EFA81038.1"/>
    <property type="molecule type" value="Genomic_DNA"/>
</dbReference>
<evidence type="ECO:0000256" key="3">
    <source>
        <dbReference type="ARBA" id="ARBA00022692"/>
    </source>
</evidence>
<feature type="transmembrane region" description="Helical" evidence="8">
    <location>
        <begin position="183"/>
        <end position="204"/>
    </location>
</feature>
<feature type="transmembrane region" description="Helical" evidence="8">
    <location>
        <begin position="144"/>
        <end position="162"/>
    </location>
</feature>
<dbReference type="STRING" id="670386.D3BBK5"/>
<dbReference type="GO" id="GO:0006099">
    <property type="term" value="P:tricarboxylic acid cycle"/>
    <property type="evidence" value="ECO:0007669"/>
    <property type="project" value="InterPro"/>
</dbReference>
<dbReference type="Pfam" id="PF01127">
    <property type="entry name" value="Sdh_cyt"/>
    <property type="match status" value="1"/>
</dbReference>
<dbReference type="Gene3D" id="1.20.1300.10">
    <property type="entry name" value="Fumarate reductase/succinate dehydrogenase, transmembrane subunit"/>
    <property type="match status" value="1"/>
</dbReference>
<reference evidence="9 10" key="1">
    <citation type="journal article" date="2011" name="Genome Res.">
        <title>Phylogeny-wide analysis of social amoeba genomes highlights ancient origins for complex intercellular communication.</title>
        <authorList>
            <person name="Heidel A.J."/>
            <person name="Lawal H.M."/>
            <person name="Felder M."/>
            <person name="Schilde C."/>
            <person name="Helps N.R."/>
            <person name="Tunggal B."/>
            <person name="Rivero F."/>
            <person name="John U."/>
            <person name="Schleicher M."/>
            <person name="Eichinger L."/>
            <person name="Platzer M."/>
            <person name="Noegel A.A."/>
            <person name="Schaap P."/>
            <person name="Gloeckner G."/>
        </authorList>
    </citation>
    <scope>NUCLEOTIDE SEQUENCE [LARGE SCALE GENOMIC DNA]</scope>
    <source>
        <strain evidence="10">ATCC 26659 / Pp 5 / PN500</strain>
    </source>
</reference>
<dbReference type="PANTHER" id="PTHR10978:SF5">
    <property type="entry name" value="SUCCINATE DEHYDROGENASE CYTOCHROME B560 SUBUNIT, MITOCHONDRIAL"/>
    <property type="match status" value="1"/>
</dbReference>
<protein>
    <submittedName>
        <fullName evidence="9">Succinate dehydrogenase</fullName>
    </submittedName>
</protein>
<evidence type="ECO:0000256" key="2">
    <source>
        <dbReference type="ARBA" id="ARBA00022617"/>
    </source>
</evidence>
<evidence type="ECO:0000256" key="7">
    <source>
        <dbReference type="ARBA" id="ARBA00023136"/>
    </source>
</evidence>
<evidence type="ECO:0000313" key="9">
    <source>
        <dbReference type="EMBL" id="EFA81038.1"/>
    </source>
</evidence>
<dbReference type="PROSITE" id="PS01000">
    <property type="entry name" value="SDH_CYT_1"/>
    <property type="match status" value="1"/>
</dbReference>
<dbReference type="GeneID" id="31361357"/>
<dbReference type="GO" id="GO:0006121">
    <property type="term" value="P:mitochondrial electron transport, succinate to ubiquinone"/>
    <property type="evidence" value="ECO:0007669"/>
    <property type="project" value="TreeGrafter"/>
</dbReference>
<evidence type="ECO:0000256" key="5">
    <source>
        <dbReference type="ARBA" id="ARBA00022989"/>
    </source>
</evidence>
<keyword evidence="5 8" id="KW-1133">Transmembrane helix</keyword>
<dbReference type="OMA" id="MIGRTIL"/>
<evidence type="ECO:0000313" key="10">
    <source>
        <dbReference type="Proteomes" id="UP000001396"/>
    </source>
</evidence>
<dbReference type="PANTHER" id="PTHR10978">
    <property type="entry name" value="SUCCINATE DEHYDROGENASE CYTOCHROME B560 SUBUNIT"/>
    <property type="match status" value="1"/>
</dbReference>
<dbReference type="GO" id="GO:0046872">
    <property type="term" value="F:metal ion binding"/>
    <property type="evidence" value="ECO:0007669"/>
    <property type="project" value="UniProtKB-KW"/>
</dbReference>
<dbReference type="SUPFAM" id="SSF81343">
    <property type="entry name" value="Fumarate reductase respiratory complex transmembrane subunits"/>
    <property type="match status" value="1"/>
</dbReference>
<keyword evidence="7 8" id="KW-0472">Membrane</keyword>
<dbReference type="FunCoup" id="D3BBK5">
    <property type="interactions" value="213"/>
</dbReference>
<dbReference type="InParanoid" id="D3BBK5"/>
<dbReference type="InterPro" id="IPR018495">
    <property type="entry name" value="Succ_DH_cyt_bsu_CS"/>
</dbReference>
<dbReference type="CDD" id="cd03499">
    <property type="entry name" value="SQR_TypeC_SdhC"/>
    <property type="match status" value="1"/>
</dbReference>
<dbReference type="Proteomes" id="UP000001396">
    <property type="component" value="Unassembled WGS sequence"/>
</dbReference>
<evidence type="ECO:0000256" key="8">
    <source>
        <dbReference type="SAM" id="Phobius"/>
    </source>
</evidence>
<gene>
    <name evidence="9" type="primary">sdhC</name>
    <name evidence="9" type="ORF">PPL_05873</name>
</gene>
<dbReference type="GO" id="GO:0009055">
    <property type="term" value="F:electron transfer activity"/>
    <property type="evidence" value="ECO:0007669"/>
    <property type="project" value="InterPro"/>
</dbReference>
<keyword evidence="2" id="KW-0349">Heme</keyword>
<keyword evidence="10" id="KW-1185">Reference proteome</keyword>
<dbReference type="InterPro" id="IPR034804">
    <property type="entry name" value="SQR/QFR_C/D"/>
</dbReference>
<keyword evidence="6" id="KW-0408">Iron</keyword>
<dbReference type="GO" id="GO:0005739">
    <property type="term" value="C:mitochondrion"/>
    <property type="evidence" value="ECO:0007669"/>
    <property type="project" value="GOC"/>
</dbReference>
<dbReference type="GO" id="GO:0016020">
    <property type="term" value="C:membrane"/>
    <property type="evidence" value="ECO:0007669"/>
    <property type="project" value="UniProtKB-SubCell"/>
</dbReference>
<sequence>MFTSKILFNSRLASLNLKNKNVVGVTSTLFPVGGVNAQSQPLFLQQQYNELHKLDSRGRRLFSSKPFTMVETKLEDVQQPERPISPHLTIYKLPMPAILSVTHRATGIALGVGLATLAGLSVFGAHDVPYYIELFKQSYPSLVYPARFCVAFPITFHAFAGIRHIYWDTFLKGINTKPAEFTGMIILAASLGVSLIVTFCQLTSA</sequence>
<dbReference type="NCBIfam" id="TIGR02970">
    <property type="entry name" value="succ_dehyd_cytB"/>
    <property type="match status" value="1"/>
</dbReference>
<keyword evidence="3 8" id="KW-0812">Transmembrane</keyword>
<comment type="subcellular location">
    <subcellularLocation>
        <location evidence="1">Membrane</location>
        <topology evidence="1">Multi-pass membrane protein</topology>
    </subcellularLocation>
</comment>
<proteinExistence type="predicted"/>
<dbReference type="AlphaFoldDB" id="D3BBK5"/>
<dbReference type="InterPro" id="IPR000701">
    <property type="entry name" value="SuccDH_FuR_B_TM-su"/>
</dbReference>
<organism evidence="9 10">
    <name type="scientific">Heterostelium pallidum (strain ATCC 26659 / Pp 5 / PN500)</name>
    <name type="common">Cellular slime mold</name>
    <name type="synonym">Polysphondylium pallidum</name>
    <dbReference type="NCBI Taxonomy" id="670386"/>
    <lineage>
        <taxon>Eukaryota</taxon>
        <taxon>Amoebozoa</taxon>
        <taxon>Evosea</taxon>
        <taxon>Eumycetozoa</taxon>
        <taxon>Dictyostelia</taxon>
        <taxon>Acytosteliales</taxon>
        <taxon>Acytosteliaceae</taxon>
        <taxon>Heterostelium</taxon>
    </lineage>
</organism>
<evidence type="ECO:0000256" key="4">
    <source>
        <dbReference type="ARBA" id="ARBA00022723"/>
    </source>
</evidence>
<feature type="transmembrane region" description="Helical" evidence="8">
    <location>
        <begin position="105"/>
        <end position="124"/>
    </location>
</feature>
<keyword evidence="4" id="KW-0479">Metal-binding</keyword>
<dbReference type="InterPro" id="IPR014314">
    <property type="entry name" value="Succ_DH_cytb556"/>
</dbReference>